<feature type="compositionally biased region" description="Low complexity" evidence="1">
    <location>
        <begin position="23"/>
        <end position="38"/>
    </location>
</feature>
<keyword evidence="3" id="KW-1185">Reference proteome</keyword>
<gene>
    <name evidence="2" type="ORF">Acr_00g0015320</name>
</gene>
<dbReference type="AlphaFoldDB" id="A0A7J0DBZ1"/>
<feature type="region of interest" description="Disordered" evidence="1">
    <location>
        <begin position="1"/>
        <end position="43"/>
    </location>
</feature>
<feature type="region of interest" description="Disordered" evidence="1">
    <location>
        <begin position="100"/>
        <end position="133"/>
    </location>
</feature>
<evidence type="ECO:0000313" key="3">
    <source>
        <dbReference type="Proteomes" id="UP000585474"/>
    </source>
</evidence>
<evidence type="ECO:0000256" key="1">
    <source>
        <dbReference type="SAM" id="MobiDB-lite"/>
    </source>
</evidence>
<evidence type="ECO:0000313" key="2">
    <source>
        <dbReference type="EMBL" id="GFS31041.1"/>
    </source>
</evidence>
<dbReference type="Proteomes" id="UP000585474">
    <property type="component" value="Unassembled WGS sequence"/>
</dbReference>
<comment type="caution">
    <text evidence="2">The sequence shown here is derived from an EMBL/GenBank/DDBJ whole genome shotgun (WGS) entry which is preliminary data.</text>
</comment>
<sequence length="133" mass="13865">MAPKEDNSKAAQMKAGGSKSSATTNTGPGTQSSSPTTRSKAKAVVETLAQTSLLPKLTPVFGSNLPKTSTIFPNLQEGKGETVTLGAKDTAVMLEEAFSKPSVPQNFASKSRYDDKEIEDSASSDSSSSFDTL</sequence>
<protein>
    <submittedName>
        <fullName evidence="2">Uncharacterized protein</fullName>
    </submittedName>
</protein>
<dbReference type="EMBL" id="BJWL01000135">
    <property type="protein sequence ID" value="GFS31041.1"/>
    <property type="molecule type" value="Genomic_DNA"/>
</dbReference>
<proteinExistence type="predicted"/>
<organism evidence="2 3">
    <name type="scientific">Actinidia rufa</name>
    <dbReference type="NCBI Taxonomy" id="165716"/>
    <lineage>
        <taxon>Eukaryota</taxon>
        <taxon>Viridiplantae</taxon>
        <taxon>Streptophyta</taxon>
        <taxon>Embryophyta</taxon>
        <taxon>Tracheophyta</taxon>
        <taxon>Spermatophyta</taxon>
        <taxon>Magnoliopsida</taxon>
        <taxon>eudicotyledons</taxon>
        <taxon>Gunneridae</taxon>
        <taxon>Pentapetalae</taxon>
        <taxon>asterids</taxon>
        <taxon>Ericales</taxon>
        <taxon>Actinidiaceae</taxon>
        <taxon>Actinidia</taxon>
    </lineage>
</organism>
<accession>A0A7J0DBZ1</accession>
<feature type="compositionally biased region" description="Low complexity" evidence="1">
    <location>
        <begin position="123"/>
        <end position="133"/>
    </location>
</feature>
<reference evidence="3" key="1">
    <citation type="submission" date="2019-07" db="EMBL/GenBank/DDBJ databases">
        <title>De Novo Assembly of kiwifruit Actinidia rufa.</title>
        <authorList>
            <person name="Sugita-Konishi S."/>
            <person name="Sato K."/>
            <person name="Mori E."/>
            <person name="Abe Y."/>
            <person name="Kisaki G."/>
            <person name="Hamano K."/>
            <person name="Suezawa K."/>
            <person name="Otani M."/>
            <person name="Fukuda T."/>
            <person name="Manabe T."/>
            <person name="Gomi K."/>
            <person name="Tabuchi M."/>
            <person name="Akimitsu K."/>
            <person name="Kataoka I."/>
        </authorList>
    </citation>
    <scope>NUCLEOTIDE SEQUENCE [LARGE SCALE GENOMIC DNA]</scope>
    <source>
        <strain evidence="3">cv. Fuchu</strain>
    </source>
</reference>
<name>A0A7J0DBZ1_9ERIC</name>